<dbReference type="PROSITE" id="PS00108">
    <property type="entry name" value="PROTEIN_KINASE_ST"/>
    <property type="match status" value="1"/>
</dbReference>
<dbReference type="Proteomes" id="UP000886595">
    <property type="component" value="Unassembled WGS sequence"/>
</dbReference>
<dbReference type="GO" id="GO:0004672">
    <property type="term" value="F:protein kinase activity"/>
    <property type="evidence" value="ECO:0007669"/>
    <property type="project" value="InterPro"/>
</dbReference>
<name>A0A8X7W6A3_BRACI</name>
<dbReference type="SMART" id="SM00450">
    <property type="entry name" value="RHOD"/>
    <property type="match status" value="1"/>
</dbReference>
<dbReference type="InterPro" id="IPR001763">
    <property type="entry name" value="Rhodanese-like_dom"/>
</dbReference>
<feature type="domain" description="Rhodanese" evidence="2">
    <location>
        <begin position="429"/>
        <end position="547"/>
    </location>
</feature>
<dbReference type="InterPro" id="IPR044690">
    <property type="entry name" value="CAS_plant"/>
</dbReference>
<dbReference type="GO" id="GO:0090333">
    <property type="term" value="P:regulation of stomatal closure"/>
    <property type="evidence" value="ECO:0007669"/>
    <property type="project" value="InterPro"/>
</dbReference>
<comment type="caution">
    <text evidence="3">The sequence shown here is derived from an EMBL/GenBank/DDBJ whole genome shotgun (WGS) entry which is preliminary data.</text>
</comment>
<dbReference type="SUPFAM" id="SSF56112">
    <property type="entry name" value="Protein kinase-like (PK-like)"/>
    <property type="match status" value="1"/>
</dbReference>
<dbReference type="GO" id="GO:0071277">
    <property type="term" value="P:cellular response to calcium ion"/>
    <property type="evidence" value="ECO:0007669"/>
    <property type="project" value="InterPro"/>
</dbReference>
<accession>A0A8X7W6A3</accession>
<dbReference type="FunFam" id="1.10.510.10:FF:000098">
    <property type="entry name" value="Mitogen-activated protein kinase 1"/>
    <property type="match status" value="1"/>
</dbReference>
<evidence type="ECO:0000259" key="2">
    <source>
        <dbReference type="PROSITE" id="PS50206"/>
    </source>
</evidence>
<dbReference type="GO" id="GO:0009704">
    <property type="term" value="P:de-etiolation"/>
    <property type="evidence" value="ECO:0007669"/>
    <property type="project" value="InterPro"/>
</dbReference>
<dbReference type="PANTHER" id="PTHR34209:SF3">
    <property type="entry name" value="RHODANESE_CELL CYCLE CONTROL PHOSPHATASE SUPERFAMILY PROTEIN"/>
    <property type="match status" value="1"/>
</dbReference>
<reference evidence="3 4" key="1">
    <citation type="submission" date="2020-02" db="EMBL/GenBank/DDBJ databases">
        <authorList>
            <person name="Ma Q."/>
            <person name="Huang Y."/>
            <person name="Song X."/>
            <person name="Pei D."/>
        </authorList>
    </citation>
    <scope>NUCLEOTIDE SEQUENCE [LARGE SCALE GENOMIC DNA]</scope>
    <source>
        <strain evidence="3">Sxm20200214</strain>
        <tissue evidence="3">Leaf</tissue>
    </source>
</reference>
<evidence type="ECO:0000313" key="3">
    <source>
        <dbReference type="EMBL" id="KAG2324719.1"/>
    </source>
</evidence>
<dbReference type="Gene3D" id="3.30.200.20">
    <property type="entry name" value="Phosphorylase Kinase, domain 1"/>
    <property type="match status" value="1"/>
</dbReference>
<sequence length="934" mass="102613">MFPLCSAASCHYKSQFLYHGNWRGCSSLRKESIHRCSSGDTAFFGLSNGTQNLQKSCLTQATGRFFTATIENTEKAASTFRNLYENELDRINYMVYDMRDVRNGGLTYVESTEDVSPVVADVSPVVADVSPVVSDVSPVEAVVTDGSPLEAIVADVSPVEAVVADVPPVENPAAETLTESTSSLIVSAEPGTGSFVDISPDSSVSLPDPTDLNQESLPDVKGNFDDFSSGVKDSFSSSLNQGENAVKNTLDSFSSSVTSITKNASEAVDNAFKTVFSTLDQTGDVAGDKFSSFSGGLKEASNGAASVAIDLLRQSISIAERSVANGVSFAVYSYGSAKELLPPDVKSAIDSSEDVALKVLRPLGAVLEQVYAAIGGLERNFGLNPDDPIIHLVLIVGSTGTFWVLYRVWTYGGYAGDLSPKSTLELLTSGEKPVLVDVRPEALREKDGIPDLRRGARFRYSSVTLPEVDGDVKRLLRGRREVEDALTAVIIKNLKAVQDRSKVIVMDADGTRSKGIARALRKVGVKRPYLVQGGFRSWVKEGLRVKEPKPETTLTILNEEAEAILEEINPSPLQVVGVGVGVLAGSYALFEWEKTLQLIAVIGLGLTIYQRLSSYDDSEDFKRDVRQLFTPVKLGAQAFSWAAGKLETNGVGLPTSPSSSDVRSRIIQIKDIIVPPQRDAFEDVYIAYEMMDSDLHKVITSGEKLTKDHYQYFLYQILRGLKYIHSANVLHRDLKPSNLLVSVNCELKICDFGLARAASETHAMTEYVTTRWYRAPELLLNSSAYTTAIDMWSVGCVFLELMTGRPLFPEETKFISFLIGSPTEYDTGSLNDSAKQFLRQLPWFDRQSFYLKFPNVPHSAIDLLEKMLKFDPRQRITVEDALAHPFLERLHDITDEPICNTPFDVEIEEHPLTVEQIKELIYQEALASKLTSKM</sequence>
<evidence type="ECO:0000313" key="4">
    <source>
        <dbReference type="Proteomes" id="UP000886595"/>
    </source>
</evidence>
<organism evidence="3 4">
    <name type="scientific">Brassica carinata</name>
    <name type="common">Ethiopian mustard</name>
    <name type="synonym">Abyssinian cabbage</name>
    <dbReference type="NCBI Taxonomy" id="52824"/>
    <lineage>
        <taxon>Eukaryota</taxon>
        <taxon>Viridiplantae</taxon>
        <taxon>Streptophyta</taxon>
        <taxon>Embryophyta</taxon>
        <taxon>Tracheophyta</taxon>
        <taxon>Spermatophyta</taxon>
        <taxon>Magnoliopsida</taxon>
        <taxon>eudicotyledons</taxon>
        <taxon>Gunneridae</taxon>
        <taxon>Pentapetalae</taxon>
        <taxon>rosids</taxon>
        <taxon>malvids</taxon>
        <taxon>Brassicales</taxon>
        <taxon>Brassicaceae</taxon>
        <taxon>Brassiceae</taxon>
        <taxon>Brassica</taxon>
    </lineage>
</organism>
<dbReference type="EMBL" id="JAAMPC010000002">
    <property type="protein sequence ID" value="KAG2324719.1"/>
    <property type="molecule type" value="Genomic_DNA"/>
</dbReference>
<dbReference type="CDD" id="cd00158">
    <property type="entry name" value="RHOD"/>
    <property type="match status" value="1"/>
</dbReference>
<feature type="domain" description="Protein kinase" evidence="1">
    <location>
        <begin position="572"/>
        <end position="887"/>
    </location>
</feature>
<dbReference type="Pfam" id="PF00069">
    <property type="entry name" value="Pkinase"/>
    <property type="match status" value="1"/>
</dbReference>
<proteinExistence type="predicted"/>
<evidence type="ECO:0008006" key="5">
    <source>
        <dbReference type="Google" id="ProtNLM"/>
    </source>
</evidence>
<dbReference type="InterPro" id="IPR011009">
    <property type="entry name" value="Kinase-like_dom_sf"/>
</dbReference>
<dbReference type="GO" id="GO:0005524">
    <property type="term" value="F:ATP binding"/>
    <property type="evidence" value="ECO:0007669"/>
    <property type="project" value="InterPro"/>
</dbReference>
<dbReference type="SMART" id="SM00220">
    <property type="entry name" value="S_TKc"/>
    <property type="match status" value="1"/>
</dbReference>
<dbReference type="Gene3D" id="3.40.250.10">
    <property type="entry name" value="Rhodanese-like domain"/>
    <property type="match status" value="1"/>
</dbReference>
<evidence type="ECO:0000259" key="1">
    <source>
        <dbReference type="PROSITE" id="PS50011"/>
    </source>
</evidence>
<dbReference type="Gene3D" id="1.10.510.10">
    <property type="entry name" value="Transferase(Phosphotransferase) domain 1"/>
    <property type="match status" value="1"/>
</dbReference>
<dbReference type="InterPro" id="IPR000719">
    <property type="entry name" value="Prot_kinase_dom"/>
</dbReference>
<gene>
    <name evidence="3" type="ORF">Bca52824_007447</name>
</gene>
<dbReference type="PANTHER" id="PTHR34209">
    <property type="entry name" value="RHODANESE/CELL CYCLE CONTROL PHOSPHATASE SUPERFAMILY PROTEIN"/>
    <property type="match status" value="1"/>
</dbReference>
<dbReference type="SUPFAM" id="SSF52821">
    <property type="entry name" value="Rhodanese/Cell cycle control phosphatase"/>
    <property type="match status" value="1"/>
</dbReference>
<dbReference type="AlphaFoldDB" id="A0A8X7W6A3"/>
<keyword evidence="4" id="KW-1185">Reference proteome</keyword>
<protein>
    <recommendedName>
        <fullName evidence="5">Protein kinase domain-containing protein</fullName>
    </recommendedName>
</protein>
<dbReference type="PROSITE" id="PS50011">
    <property type="entry name" value="PROTEIN_KINASE_DOM"/>
    <property type="match status" value="1"/>
</dbReference>
<dbReference type="InterPro" id="IPR036873">
    <property type="entry name" value="Rhodanese-like_dom_sf"/>
</dbReference>
<dbReference type="InterPro" id="IPR008271">
    <property type="entry name" value="Ser/Thr_kinase_AS"/>
</dbReference>
<dbReference type="Pfam" id="PF00581">
    <property type="entry name" value="Rhodanese"/>
    <property type="match status" value="1"/>
</dbReference>
<dbReference type="OrthoDB" id="551300at2759"/>
<dbReference type="PROSITE" id="PS50206">
    <property type="entry name" value="RHODANESE_3"/>
    <property type="match status" value="1"/>
</dbReference>